<evidence type="ECO:0000256" key="3">
    <source>
        <dbReference type="ARBA" id="ARBA00011073"/>
    </source>
</evidence>
<evidence type="ECO:0000313" key="19">
    <source>
        <dbReference type="EMBL" id="PWU66963.1"/>
    </source>
</evidence>
<comment type="similarity">
    <text evidence="3 13 14">Belongs to the peptidase S8 family.</text>
</comment>
<evidence type="ECO:0000259" key="18">
    <source>
        <dbReference type="Pfam" id="PF00746"/>
    </source>
</evidence>
<comment type="cofactor">
    <cofactor evidence="1">
        <name>Ca(2+)</name>
        <dbReference type="ChEBI" id="CHEBI:29108"/>
    </cofactor>
</comment>
<keyword evidence="8" id="KW-0732">Signal</keyword>
<dbReference type="EMBL" id="QGTD01000020">
    <property type="protein sequence ID" value="PWU66963.1"/>
    <property type="molecule type" value="Genomic_DNA"/>
</dbReference>
<dbReference type="InterPro" id="IPR050131">
    <property type="entry name" value="Peptidase_S8_subtilisin-like"/>
</dbReference>
<keyword evidence="4" id="KW-0134">Cell wall</keyword>
<comment type="caution">
    <text evidence="19">The sequence shown here is derived from an EMBL/GenBank/DDBJ whole genome shotgun (WGS) entry which is preliminary data.</text>
</comment>
<evidence type="ECO:0000256" key="12">
    <source>
        <dbReference type="ARBA" id="ARBA00023088"/>
    </source>
</evidence>
<dbReference type="InterPro" id="IPR023827">
    <property type="entry name" value="Peptidase_S8_Asp-AS"/>
</dbReference>
<keyword evidence="11" id="KW-0106">Calcium</keyword>
<evidence type="ECO:0000256" key="14">
    <source>
        <dbReference type="RuleBase" id="RU003355"/>
    </source>
</evidence>
<evidence type="ECO:0000313" key="20">
    <source>
        <dbReference type="Proteomes" id="UP000245624"/>
    </source>
</evidence>
<dbReference type="GO" id="GO:0006508">
    <property type="term" value="P:proteolysis"/>
    <property type="evidence" value="ECO:0007669"/>
    <property type="project" value="UniProtKB-KW"/>
</dbReference>
<dbReference type="Gene3D" id="2.60.40.10">
    <property type="entry name" value="Immunoglobulins"/>
    <property type="match status" value="2"/>
</dbReference>
<keyword evidence="20" id="KW-1185">Reference proteome</keyword>
<dbReference type="PANTHER" id="PTHR43806:SF11">
    <property type="entry name" value="CEREVISIN-RELATED"/>
    <property type="match status" value="1"/>
</dbReference>
<dbReference type="InterPro" id="IPR034202">
    <property type="entry name" value="Subtilisin_Carlsberg-like"/>
</dbReference>
<evidence type="ECO:0000256" key="16">
    <source>
        <dbReference type="SAM" id="Phobius"/>
    </source>
</evidence>
<proteinExistence type="inferred from homology"/>
<dbReference type="InterPro" id="IPR013783">
    <property type="entry name" value="Ig-like_fold"/>
</dbReference>
<evidence type="ECO:0000256" key="1">
    <source>
        <dbReference type="ARBA" id="ARBA00001913"/>
    </source>
</evidence>
<evidence type="ECO:0000256" key="7">
    <source>
        <dbReference type="ARBA" id="ARBA00022723"/>
    </source>
</evidence>
<dbReference type="NCBIfam" id="TIGR01167">
    <property type="entry name" value="LPXTG_anchor"/>
    <property type="match status" value="1"/>
</dbReference>
<keyword evidence="10 13" id="KW-0720">Serine protease</keyword>
<keyword evidence="16" id="KW-0812">Transmembrane</keyword>
<dbReference type="PROSITE" id="PS00138">
    <property type="entry name" value="SUBTILASE_SER"/>
    <property type="match status" value="1"/>
</dbReference>
<keyword evidence="6 13" id="KW-0645">Protease</keyword>
<evidence type="ECO:0000256" key="13">
    <source>
        <dbReference type="PROSITE-ProRule" id="PRU01240"/>
    </source>
</evidence>
<evidence type="ECO:0000256" key="9">
    <source>
        <dbReference type="ARBA" id="ARBA00022801"/>
    </source>
</evidence>
<dbReference type="InterPro" id="IPR022398">
    <property type="entry name" value="Peptidase_S8_His-AS"/>
</dbReference>
<dbReference type="Pfam" id="PF00746">
    <property type="entry name" value="Gram_pos_anchor"/>
    <property type="match status" value="1"/>
</dbReference>
<evidence type="ECO:0000256" key="15">
    <source>
        <dbReference type="SAM" id="MobiDB-lite"/>
    </source>
</evidence>
<feature type="transmembrane region" description="Helical" evidence="16">
    <location>
        <begin position="16"/>
        <end position="34"/>
    </location>
</feature>
<dbReference type="InterPro" id="IPR036852">
    <property type="entry name" value="Peptidase_S8/S53_dom_sf"/>
</dbReference>
<feature type="region of interest" description="Disordered" evidence="15">
    <location>
        <begin position="588"/>
        <end position="616"/>
    </location>
</feature>
<dbReference type="InterPro" id="IPR023828">
    <property type="entry name" value="Peptidase_S8_Ser-AS"/>
</dbReference>
<dbReference type="SUPFAM" id="SSF52743">
    <property type="entry name" value="Subtilisin-like"/>
    <property type="match status" value="1"/>
</dbReference>
<dbReference type="OrthoDB" id="9798386at2"/>
<evidence type="ECO:0000256" key="11">
    <source>
        <dbReference type="ARBA" id="ARBA00022837"/>
    </source>
</evidence>
<evidence type="ECO:0008006" key="21">
    <source>
        <dbReference type="Google" id="ProtNLM"/>
    </source>
</evidence>
<dbReference type="PROSITE" id="PS51892">
    <property type="entry name" value="SUBTILASE"/>
    <property type="match status" value="1"/>
</dbReference>
<accession>A0A317KUJ8</accession>
<dbReference type="Gene3D" id="3.40.50.200">
    <property type="entry name" value="Peptidase S8/S53 domain"/>
    <property type="match status" value="1"/>
</dbReference>
<sequence length="664" mass="73494">MILHRRGEEILKHVNWYRMVVMSVFAFAFFHLFIPMTSAQTEEEMIDIIVTYNDGVPNNKELSKNYHVEKYENERNLHNLSMKIVTVPTTEMEKFKKDPNVKSVSINQNYTIDIAEENPQATINETNLEMIGADDAHRHKLTGDNVKIAILDTGFAKHDDYQIKEGFSAINENEEENSNTEEYDVDYEGHGTHVAGIIGSSTYGVAPDADLYGAKVFEYDETKGKIKGNSIDLIQAISWAIEKEVDIINMSLGTPTEDEAVHEAIVKAYEEGILLVAASGNNGGAVEYPAAFEEVIAVSAVESDQSIASFSATGSENELTAPGVNITSLSTENSYTQNSGTSQATPHVTGILAILKQKLPNHSATELRELAQNLANDLGPQGRDSEYGFGLVHYSDKPPVIAYEGEKDTLTIPVGEPFDFPEITATDDFDEKVPVENVLTNNATGEEIAWEEFSKSLAIGEYTLQATAVDSVKNTDRLVLNIIVKEDTEAPMITGVEEDHITIAYGDKFTFPEVQAVDNIDENVELLLTIKNSDGETIEKNAFSTKKPGEYQFLYQATDDEGNSSEHLIKVTILPEEMKEDNQTVEPIVNNKEEESANAEPTSNQPENDADVVKSERERNIADNKESQMNELPDTSSFFGNFILAGLALLLVGLVLIRRKKRTL</sequence>
<dbReference type="GO" id="GO:0046872">
    <property type="term" value="F:metal ion binding"/>
    <property type="evidence" value="ECO:0007669"/>
    <property type="project" value="UniProtKB-KW"/>
</dbReference>
<evidence type="ECO:0000256" key="5">
    <source>
        <dbReference type="ARBA" id="ARBA00022525"/>
    </source>
</evidence>
<dbReference type="PROSITE" id="PS00136">
    <property type="entry name" value="SUBTILASE_ASP"/>
    <property type="match status" value="1"/>
</dbReference>
<dbReference type="GO" id="GO:0004252">
    <property type="term" value="F:serine-type endopeptidase activity"/>
    <property type="evidence" value="ECO:0007669"/>
    <property type="project" value="UniProtKB-UniRule"/>
</dbReference>
<feature type="active site" description="Charge relay system" evidence="13">
    <location>
        <position position="190"/>
    </location>
</feature>
<keyword evidence="7" id="KW-0479">Metal-binding</keyword>
<keyword evidence="9 13" id="KW-0378">Hydrolase</keyword>
<keyword evidence="16" id="KW-0472">Membrane</keyword>
<keyword evidence="16" id="KW-1133">Transmembrane helix</keyword>
<gene>
    <name evidence="19" type="ORF">DLJ74_18245</name>
</gene>
<keyword evidence="12" id="KW-0572">Peptidoglycan-anchor</keyword>
<dbReference type="InterPro" id="IPR019931">
    <property type="entry name" value="LPXTG_anchor"/>
</dbReference>
<feature type="active site" description="Charge relay system" evidence="13">
    <location>
        <position position="152"/>
    </location>
</feature>
<name>A0A317KUJ8_9BACI</name>
<dbReference type="Pfam" id="PF00082">
    <property type="entry name" value="Peptidase_S8"/>
    <property type="match status" value="1"/>
</dbReference>
<evidence type="ECO:0000259" key="17">
    <source>
        <dbReference type="Pfam" id="PF00082"/>
    </source>
</evidence>
<evidence type="ECO:0000256" key="6">
    <source>
        <dbReference type="ARBA" id="ARBA00022670"/>
    </source>
</evidence>
<dbReference type="CDD" id="cd07477">
    <property type="entry name" value="Peptidases_S8_Subtilisin_subset"/>
    <property type="match status" value="1"/>
</dbReference>
<dbReference type="InterPro" id="IPR015500">
    <property type="entry name" value="Peptidase_S8_subtilisin-rel"/>
</dbReference>
<dbReference type="PROSITE" id="PS00137">
    <property type="entry name" value="SUBTILASE_HIS"/>
    <property type="match status" value="1"/>
</dbReference>
<feature type="transmembrane region" description="Helical" evidence="16">
    <location>
        <begin position="638"/>
        <end position="657"/>
    </location>
</feature>
<evidence type="ECO:0000256" key="4">
    <source>
        <dbReference type="ARBA" id="ARBA00022512"/>
    </source>
</evidence>
<organism evidence="19 20">
    <name type="scientific">Gracilibacillus dipsosauri</name>
    <dbReference type="NCBI Taxonomy" id="178340"/>
    <lineage>
        <taxon>Bacteria</taxon>
        <taxon>Bacillati</taxon>
        <taxon>Bacillota</taxon>
        <taxon>Bacilli</taxon>
        <taxon>Bacillales</taxon>
        <taxon>Bacillaceae</taxon>
        <taxon>Gracilibacillus</taxon>
    </lineage>
</organism>
<feature type="domain" description="Peptidase S8/S53" evidence="17">
    <location>
        <begin position="143"/>
        <end position="390"/>
    </location>
</feature>
<dbReference type="Proteomes" id="UP000245624">
    <property type="component" value="Unassembled WGS sequence"/>
</dbReference>
<dbReference type="AlphaFoldDB" id="A0A317KUJ8"/>
<comment type="subcellular location">
    <subcellularLocation>
        <location evidence="2">Secreted</location>
        <location evidence="2">Cell wall</location>
        <topology evidence="2">Peptidoglycan-anchor</topology>
    </subcellularLocation>
</comment>
<evidence type="ECO:0000256" key="10">
    <source>
        <dbReference type="ARBA" id="ARBA00022825"/>
    </source>
</evidence>
<feature type="active site" description="Charge relay system" evidence="13">
    <location>
        <position position="342"/>
    </location>
</feature>
<reference evidence="19 20" key="1">
    <citation type="submission" date="2018-05" db="EMBL/GenBank/DDBJ databases">
        <title>Genomic analysis of Gracilibacillus dipsosauri DD1 reveals novel features of a salt-tolerant amylase.</title>
        <authorList>
            <person name="Deutch C.E."/>
            <person name="Yang S."/>
        </authorList>
    </citation>
    <scope>NUCLEOTIDE SEQUENCE [LARGE SCALE GENOMIC DNA]</scope>
    <source>
        <strain evidence="19 20">DD1</strain>
    </source>
</reference>
<dbReference type="PANTHER" id="PTHR43806">
    <property type="entry name" value="PEPTIDASE S8"/>
    <property type="match status" value="1"/>
</dbReference>
<evidence type="ECO:0000256" key="8">
    <source>
        <dbReference type="ARBA" id="ARBA00022729"/>
    </source>
</evidence>
<evidence type="ECO:0000256" key="2">
    <source>
        <dbReference type="ARBA" id="ARBA00004168"/>
    </source>
</evidence>
<feature type="domain" description="Gram-positive cocci surface proteins LPxTG" evidence="18">
    <location>
        <begin position="625"/>
        <end position="662"/>
    </location>
</feature>
<dbReference type="InterPro" id="IPR000209">
    <property type="entry name" value="Peptidase_S8/S53_dom"/>
</dbReference>
<dbReference type="PRINTS" id="PR00723">
    <property type="entry name" value="SUBTILISIN"/>
</dbReference>
<keyword evidence="5" id="KW-0964">Secreted</keyword>
<protein>
    <recommendedName>
        <fullName evidence="21">Peptidase S8</fullName>
    </recommendedName>
</protein>